<feature type="transmembrane region" description="Helical" evidence="1">
    <location>
        <begin position="905"/>
        <end position="926"/>
    </location>
</feature>
<feature type="transmembrane region" description="Helical" evidence="1">
    <location>
        <begin position="982"/>
        <end position="1008"/>
    </location>
</feature>
<dbReference type="PANTHER" id="PTHR32063:SF33">
    <property type="entry name" value="RND SUPERFAMILY EFFLUX PUMP PERMEASE COMPONENT"/>
    <property type="match status" value="1"/>
</dbReference>
<dbReference type="OrthoDB" id="9806532at2"/>
<dbReference type="SUPFAM" id="SSF82714">
    <property type="entry name" value="Multidrug efflux transporter AcrB TolC docking domain, DN and DC subdomains"/>
    <property type="match status" value="2"/>
</dbReference>
<dbReference type="AlphaFoldDB" id="A0A5S9IKP1"/>
<dbReference type="SUPFAM" id="SSF82693">
    <property type="entry name" value="Multidrug efflux transporter AcrB pore domain, PN1, PN2, PC1 and PC2 subdomains"/>
    <property type="match status" value="3"/>
</dbReference>
<keyword evidence="1" id="KW-0472">Membrane</keyword>
<feature type="transmembrane region" description="Helical" evidence="1">
    <location>
        <begin position="383"/>
        <end position="408"/>
    </location>
</feature>
<dbReference type="Gene3D" id="3.30.70.1440">
    <property type="entry name" value="Multidrug efflux transporter AcrB pore domain"/>
    <property type="match status" value="1"/>
</dbReference>
<evidence type="ECO:0000313" key="2">
    <source>
        <dbReference type="EMBL" id="BBM83297.1"/>
    </source>
</evidence>
<dbReference type="GO" id="GO:0042910">
    <property type="term" value="F:xenobiotic transmembrane transporter activity"/>
    <property type="evidence" value="ECO:0007669"/>
    <property type="project" value="TreeGrafter"/>
</dbReference>
<reference evidence="2 3" key="1">
    <citation type="submission" date="2019-08" db="EMBL/GenBank/DDBJ databases">
        <title>Complete genome sequence of Candidatus Uab amorphum.</title>
        <authorList>
            <person name="Shiratori T."/>
            <person name="Suzuki S."/>
            <person name="Kakizawa Y."/>
            <person name="Ishida K."/>
        </authorList>
    </citation>
    <scope>NUCLEOTIDE SEQUENCE [LARGE SCALE GENOMIC DNA]</scope>
    <source>
        <strain evidence="2 3">SRT547</strain>
    </source>
</reference>
<feature type="transmembrane region" description="Helical" evidence="1">
    <location>
        <begin position="879"/>
        <end position="899"/>
    </location>
</feature>
<evidence type="ECO:0000256" key="1">
    <source>
        <dbReference type="SAM" id="Phobius"/>
    </source>
</evidence>
<evidence type="ECO:0000313" key="3">
    <source>
        <dbReference type="Proteomes" id="UP000326354"/>
    </source>
</evidence>
<dbReference type="RefSeq" id="WP_151967503.1">
    <property type="nucleotide sequence ID" value="NZ_AP019860.1"/>
</dbReference>
<dbReference type="PRINTS" id="PR00702">
    <property type="entry name" value="ACRIFLAVINRP"/>
</dbReference>
<name>A0A5S9IKP1_UABAM</name>
<dbReference type="Gene3D" id="3.30.70.1320">
    <property type="entry name" value="Multidrug efflux transporter AcrB pore domain like"/>
    <property type="match status" value="1"/>
</dbReference>
<gene>
    <name evidence="2" type="ORF">UABAM_01648</name>
</gene>
<dbReference type="Gene3D" id="3.30.2090.10">
    <property type="entry name" value="Multidrug efflux transporter AcrB TolC docking domain, DN and DC subdomains"/>
    <property type="match status" value="2"/>
</dbReference>
<dbReference type="KEGG" id="uam:UABAM_01648"/>
<feature type="transmembrane region" description="Helical" evidence="1">
    <location>
        <begin position="429"/>
        <end position="450"/>
    </location>
</feature>
<dbReference type="InterPro" id="IPR001036">
    <property type="entry name" value="Acrflvin-R"/>
</dbReference>
<dbReference type="GO" id="GO:0005886">
    <property type="term" value="C:plasma membrane"/>
    <property type="evidence" value="ECO:0007669"/>
    <property type="project" value="TreeGrafter"/>
</dbReference>
<feature type="transmembrane region" description="Helical" evidence="1">
    <location>
        <begin position="523"/>
        <end position="549"/>
    </location>
</feature>
<dbReference type="Pfam" id="PF00873">
    <property type="entry name" value="ACR_tran"/>
    <property type="match status" value="1"/>
</dbReference>
<dbReference type="Proteomes" id="UP000326354">
    <property type="component" value="Chromosome"/>
</dbReference>
<dbReference type="SUPFAM" id="SSF82866">
    <property type="entry name" value="Multidrug efflux transporter AcrB transmembrane domain"/>
    <property type="match status" value="2"/>
</dbReference>
<dbReference type="InterPro" id="IPR027463">
    <property type="entry name" value="AcrB_DN_DC_subdom"/>
</dbReference>
<keyword evidence="3" id="KW-1185">Reference proteome</keyword>
<feature type="transmembrane region" description="Helical" evidence="1">
    <location>
        <begin position="12"/>
        <end position="30"/>
    </location>
</feature>
<organism evidence="2 3">
    <name type="scientific">Uabimicrobium amorphum</name>
    <dbReference type="NCBI Taxonomy" id="2596890"/>
    <lineage>
        <taxon>Bacteria</taxon>
        <taxon>Pseudomonadati</taxon>
        <taxon>Planctomycetota</taxon>
        <taxon>Candidatus Uabimicrobiia</taxon>
        <taxon>Candidatus Uabimicrobiales</taxon>
        <taxon>Candidatus Uabimicrobiaceae</taxon>
        <taxon>Candidatus Uabimicrobium</taxon>
    </lineage>
</organism>
<feature type="transmembrane region" description="Helical" evidence="1">
    <location>
        <begin position="357"/>
        <end position="377"/>
    </location>
</feature>
<protein>
    <submittedName>
        <fullName evidence="2">Acriflavin resistance protein</fullName>
    </submittedName>
</protein>
<dbReference type="EMBL" id="AP019860">
    <property type="protein sequence ID" value="BBM83297.1"/>
    <property type="molecule type" value="Genomic_DNA"/>
</dbReference>
<keyword evidence="1" id="KW-1133">Transmembrane helix</keyword>
<dbReference type="PANTHER" id="PTHR32063">
    <property type="match status" value="1"/>
</dbReference>
<feature type="transmembrane region" description="Helical" evidence="1">
    <location>
        <begin position="456"/>
        <end position="479"/>
    </location>
</feature>
<keyword evidence="1" id="KW-0812">Transmembrane</keyword>
<dbReference type="Gene3D" id="1.20.1640.10">
    <property type="entry name" value="Multidrug efflux transporter AcrB transmembrane domain"/>
    <property type="match status" value="2"/>
</dbReference>
<proteinExistence type="predicted"/>
<dbReference type="Gene3D" id="3.30.70.1430">
    <property type="entry name" value="Multidrug efflux transporter AcrB pore domain"/>
    <property type="match status" value="2"/>
</dbReference>
<accession>A0A5S9IKP1</accession>
<feature type="transmembrane region" description="Helical" evidence="1">
    <location>
        <begin position="853"/>
        <end position="872"/>
    </location>
</feature>
<sequence length="1038" mass="116589">MRDLIREVARHPVLPNLLMIVFLVAGFFGYSNLYRETFPPINIDMITVSVVYPGASSTEVEEGVLRQIERAIKGTPEIKNIESSASEGIAFLNLELKERRSRDTKEILQDVKSKIDKITTLPKDIEKPEVQEIIATDTVYLMVLHGDAQERVLREMALDIKDELFAQGLSQVKLEGIRDYEITIEVSEEKLRAYGITLQQISQIIQQSSVNLPAGAIRTKNREYKIEIQGRIYTGKNYENLAIVTKEDGTLLRLNQIAKVHDAFVEGKSIGKFNTKRAVLFVVEKTKEEDSIEVAKQVRDYIAAKSKELPPGMKLATLADFSKNITDRIQLLIKNGWQGLLLLFLCLWLFMNLRLSFWVTIGIPISFAFTGFVLFALGSSLNMINLFGLILVLGIVVDDAIVVGENIYRRQKEGTSMMEAAVDGTSEMSWPVIAAVSTTVLAFMPLFFVAGVLGKFISVLPLVVVLTLIGSLIESLFILPAHLGHGSPTKSTSKIRQTIDASIEYVIHRLYAPVYHVVLQYRYIAISLMFVIFTMSLSLVFGGFVKYIMFPEGDALFLKAEVAFPEGTPVSYTQNATSQIENAALSLNKKDQPRLVKSVYSISGEGKENTGSVYVTLVGPEKRNLHSKDILNLWRDRVGKIDYATSAKFFNLESSPGGKDIQIFLEGGDLAELQYISQELQIMLKNYQGVYDVKSDLKPGKQEMHVALKPYGRMMGITLQNLALQIRQGFHGLEALKIQRGRDEIKVNIKYPRQYRQHIIDLERIRIRTDEGTEIPFSEIATVEIKRGVSEILRRNSQRRVEVTAKVNKTLVTPQYILKDMRKNFLALEKKYRRVKIKTEGAQSENQRVVDSLVTGFVFGILGIYVILTLIFRSYLQPMLIMTTIPLGLIGAILGHFLLGYELTMLSFFGVVALSGVVVNDSLVLIEQINNAQRKGVNVLESVQKAGPLRFRAIILTSMTTVAGVTPLLTEQSFQAQFLKPMALSLAAGLIFATVIMLFIVPCFYLALNDIRRVFHWLKTGYWPTAEQVEPASTQEQH</sequence>